<keyword evidence="2" id="KW-0732">Signal</keyword>
<feature type="region of interest" description="Disordered" evidence="1">
    <location>
        <begin position="25"/>
        <end position="82"/>
    </location>
</feature>
<evidence type="ECO:0000256" key="2">
    <source>
        <dbReference type="SAM" id="SignalP"/>
    </source>
</evidence>
<dbReference type="VEuPathDB" id="TriTrypDB:TCDM_07588"/>
<protein>
    <submittedName>
        <fullName evidence="3">Uncharacterized protein</fullName>
    </submittedName>
</protein>
<sequence>MIGFSFLFFFHVILLLLFSREATPAQQEKEGQKEKPEEKINRRGIPTNNKGKKKKTEENERSVHQKHTCPEEKSPAPTHSRNVSLGREAYVLRIGLGIDAKKLILHPAPQQRSVIHDKLHEVHKLVLGRSPCLQQRMRHRREVKDKRDVVRHTHPQRSCGVITLLATLLGDLNKVVWSNALNEAKEFLFAKPDIYKRAVVPAEDRLLFCSDSLAGNSPCLIILRDDAKSNAHPLPR</sequence>
<reference evidence="3 4" key="1">
    <citation type="journal article" date="2014" name="Genome Announc.">
        <title>Trypanosoma cruzi Clone Dm28c Draft Genome Sequence.</title>
        <authorList>
            <person name="Grisard E.C."/>
            <person name="Teixeira S.M."/>
            <person name="de Almeida L.G."/>
            <person name="Stoco P.H."/>
            <person name="Gerber A.L."/>
            <person name="Talavera-Lopez C."/>
            <person name="Lima O.C."/>
            <person name="Andersson B."/>
            <person name="de Vasconcelos A.T."/>
        </authorList>
    </citation>
    <scope>NUCLEOTIDE SEQUENCE [LARGE SCALE GENOMIC DNA]</scope>
    <source>
        <strain evidence="3 4">Dm28c</strain>
    </source>
</reference>
<feature type="signal peptide" evidence="2">
    <location>
        <begin position="1"/>
        <end position="25"/>
    </location>
</feature>
<dbReference type="AlphaFoldDB" id="V5AU71"/>
<dbReference type="EMBL" id="AYLP01000092">
    <property type="protein sequence ID" value="ESS64360.1"/>
    <property type="molecule type" value="Genomic_DNA"/>
</dbReference>
<accession>V5AU71</accession>
<feature type="chain" id="PRO_5004730833" evidence="2">
    <location>
        <begin position="26"/>
        <end position="236"/>
    </location>
</feature>
<evidence type="ECO:0000313" key="4">
    <source>
        <dbReference type="Proteomes" id="UP000017861"/>
    </source>
</evidence>
<name>V5AU71_TRYCR</name>
<gene>
    <name evidence="3" type="ORF">TCDM_07588</name>
</gene>
<proteinExistence type="predicted"/>
<evidence type="ECO:0000256" key="1">
    <source>
        <dbReference type="SAM" id="MobiDB-lite"/>
    </source>
</evidence>
<feature type="compositionally biased region" description="Basic and acidic residues" evidence="1">
    <location>
        <begin position="55"/>
        <end position="74"/>
    </location>
</feature>
<dbReference type="Proteomes" id="UP000017861">
    <property type="component" value="Unassembled WGS sequence"/>
</dbReference>
<comment type="caution">
    <text evidence="3">The sequence shown here is derived from an EMBL/GenBank/DDBJ whole genome shotgun (WGS) entry which is preliminary data.</text>
</comment>
<feature type="compositionally biased region" description="Basic and acidic residues" evidence="1">
    <location>
        <begin position="27"/>
        <end position="41"/>
    </location>
</feature>
<organism evidence="3 4">
    <name type="scientific">Trypanosoma cruzi Dm28c</name>
    <dbReference type="NCBI Taxonomy" id="1416333"/>
    <lineage>
        <taxon>Eukaryota</taxon>
        <taxon>Discoba</taxon>
        <taxon>Euglenozoa</taxon>
        <taxon>Kinetoplastea</taxon>
        <taxon>Metakinetoplastina</taxon>
        <taxon>Trypanosomatida</taxon>
        <taxon>Trypanosomatidae</taxon>
        <taxon>Trypanosoma</taxon>
        <taxon>Schizotrypanum</taxon>
    </lineage>
</organism>
<evidence type="ECO:0000313" key="3">
    <source>
        <dbReference type="EMBL" id="ESS64360.1"/>
    </source>
</evidence>